<protein>
    <submittedName>
        <fullName evidence="2">Uncharacterized protein</fullName>
    </submittedName>
</protein>
<feature type="transmembrane region" description="Helical" evidence="1">
    <location>
        <begin position="55"/>
        <end position="78"/>
    </location>
</feature>
<name>A0ABQ4T0G3_9HYPH</name>
<reference evidence="2" key="1">
    <citation type="journal article" date="2021" name="Front. Microbiol.">
        <title>Comprehensive Comparative Genomics and Phenotyping of Methylobacterium Species.</title>
        <authorList>
            <person name="Alessa O."/>
            <person name="Ogura Y."/>
            <person name="Fujitani Y."/>
            <person name="Takami H."/>
            <person name="Hayashi T."/>
            <person name="Sahin N."/>
            <person name="Tani A."/>
        </authorList>
    </citation>
    <scope>NUCLEOTIDE SEQUENCE</scope>
    <source>
        <strain evidence="2">LMG 23639</strain>
    </source>
</reference>
<keyword evidence="1" id="KW-1133">Transmembrane helix</keyword>
<evidence type="ECO:0000256" key="1">
    <source>
        <dbReference type="SAM" id="Phobius"/>
    </source>
</evidence>
<dbReference type="RefSeq" id="WP_238278419.1">
    <property type="nucleotide sequence ID" value="NZ_BPQR01000084.1"/>
</dbReference>
<reference evidence="2" key="2">
    <citation type="submission" date="2021-08" db="EMBL/GenBank/DDBJ databases">
        <authorList>
            <person name="Tani A."/>
            <person name="Ola A."/>
            <person name="Ogura Y."/>
            <person name="Katsura K."/>
            <person name="Hayashi T."/>
        </authorList>
    </citation>
    <scope>NUCLEOTIDE SEQUENCE</scope>
    <source>
        <strain evidence="2">LMG 23639</strain>
    </source>
</reference>
<dbReference type="EMBL" id="BPQR01000084">
    <property type="protein sequence ID" value="GJE08587.1"/>
    <property type="molecule type" value="Genomic_DNA"/>
</dbReference>
<sequence>MNLGLCGWGCFRSALKLAWSAARITLVAKHTADELRGFIADLKQPYHAVGLSTSYALSGAAQGNILTAAGLVLLHIFARA</sequence>
<proteinExistence type="predicted"/>
<keyword evidence="1" id="KW-0472">Membrane</keyword>
<evidence type="ECO:0000313" key="2">
    <source>
        <dbReference type="EMBL" id="GJE08587.1"/>
    </source>
</evidence>
<keyword evidence="3" id="KW-1185">Reference proteome</keyword>
<gene>
    <name evidence="2" type="ORF">AOPFMNJM_3930</name>
</gene>
<organism evidence="2 3">
    <name type="scientific">Methylobacterium jeotgali</name>
    <dbReference type="NCBI Taxonomy" id="381630"/>
    <lineage>
        <taxon>Bacteria</taxon>
        <taxon>Pseudomonadati</taxon>
        <taxon>Pseudomonadota</taxon>
        <taxon>Alphaproteobacteria</taxon>
        <taxon>Hyphomicrobiales</taxon>
        <taxon>Methylobacteriaceae</taxon>
        <taxon>Methylobacterium</taxon>
    </lineage>
</organism>
<keyword evidence="1" id="KW-0812">Transmembrane</keyword>
<accession>A0ABQ4T0G3</accession>
<comment type="caution">
    <text evidence="2">The sequence shown here is derived from an EMBL/GenBank/DDBJ whole genome shotgun (WGS) entry which is preliminary data.</text>
</comment>
<dbReference type="Proteomes" id="UP001055102">
    <property type="component" value="Unassembled WGS sequence"/>
</dbReference>
<evidence type="ECO:0000313" key="3">
    <source>
        <dbReference type="Proteomes" id="UP001055102"/>
    </source>
</evidence>